<organism evidence="9 10">
    <name type="scientific">Microcebus murinus</name>
    <name type="common">Gray mouse lemur</name>
    <name type="synonym">Lemur murinus</name>
    <dbReference type="NCBI Taxonomy" id="30608"/>
    <lineage>
        <taxon>Eukaryota</taxon>
        <taxon>Metazoa</taxon>
        <taxon>Chordata</taxon>
        <taxon>Craniata</taxon>
        <taxon>Vertebrata</taxon>
        <taxon>Euteleostomi</taxon>
        <taxon>Mammalia</taxon>
        <taxon>Eutheria</taxon>
        <taxon>Euarchontoglires</taxon>
        <taxon>Primates</taxon>
        <taxon>Strepsirrhini</taxon>
        <taxon>Lemuriformes</taxon>
        <taxon>Cheirogaleidae</taxon>
        <taxon>Microcebus</taxon>
    </lineage>
</organism>
<comment type="subunit">
    <text evidence="6">Ceramide-sensitive subunit of the serine palmitoyltransferase (SPT) complex, which is also composed of SPTLC1, SPTLC2/3 and SPTSSA/B.</text>
</comment>
<comment type="function">
    <text evidence="7">Plays an essential role in the homeostatic regulation of sphingolipid de novo biosynthesis by modulating the activity of the serine palmitoyltransferase (SPT) in response to ceramide levels. When complexed to SPT, the binding of ceramides to its N-terminus stabilizes a conformation that block SPT substrate entry, hence preventing SPT catalytic activity. Through this mechanism, maintains ceramide levels at sufficient concentrations for the production of complex sphingolipids, but which prevents the accumulation of ceramides to levels that trigger apoptosis.</text>
</comment>
<keyword evidence="3 8" id="KW-0812">Transmembrane</keyword>
<dbReference type="Proteomes" id="UP000694394">
    <property type="component" value="Chromosome X"/>
</dbReference>
<evidence type="ECO:0000256" key="5">
    <source>
        <dbReference type="ARBA" id="ARBA00023136"/>
    </source>
</evidence>
<evidence type="ECO:0000256" key="1">
    <source>
        <dbReference type="ARBA" id="ARBA00004141"/>
    </source>
</evidence>
<reference evidence="9" key="3">
    <citation type="submission" date="2025-09" db="UniProtKB">
        <authorList>
            <consortium name="Ensembl"/>
        </authorList>
    </citation>
    <scope>IDENTIFICATION</scope>
</reference>
<dbReference type="GO" id="GO:2000303">
    <property type="term" value="P:regulation of ceramide biosynthetic process"/>
    <property type="evidence" value="ECO:0007669"/>
    <property type="project" value="UniProtKB-ARBA"/>
</dbReference>
<evidence type="ECO:0000256" key="4">
    <source>
        <dbReference type="ARBA" id="ARBA00022989"/>
    </source>
</evidence>
<feature type="transmembrane region" description="Helical" evidence="8">
    <location>
        <begin position="47"/>
        <end position="64"/>
    </location>
</feature>
<feature type="transmembrane region" description="Helical" evidence="8">
    <location>
        <begin position="20"/>
        <end position="40"/>
    </location>
</feature>
<keyword evidence="4 8" id="KW-1133">Transmembrane helix</keyword>
<accession>A0A8C5UUG7</accession>
<comment type="subcellular location">
    <subcellularLocation>
        <location evidence="1">Membrane</location>
        <topology evidence="1">Multi-pass membrane protein</topology>
    </subcellularLocation>
</comment>
<keyword evidence="5 8" id="KW-0472">Membrane</keyword>
<evidence type="ECO:0000256" key="7">
    <source>
        <dbReference type="ARBA" id="ARBA00045896"/>
    </source>
</evidence>
<evidence type="ECO:0008006" key="11">
    <source>
        <dbReference type="Google" id="ProtNLM"/>
    </source>
</evidence>
<dbReference type="EMBL" id="ABDC03035566">
    <property type="status" value="NOT_ANNOTATED_CDS"/>
    <property type="molecule type" value="Genomic_DNA"/>
</dbReference>
<proteinExistence type="inferred from homology"/>
<evidence type="ECO:0000256" key="2">
    <source>
        <dbReference type="ARBA" id="ARBA00007649"/>
    </source>
</evidence>
<evidence type="ECO:0000313" key="9">
    <source>
        <dbReference type="Ensembl" id="ENSMICP00000007377.2"/>
    </source>
</evidence>
<feature type="transmembrane region" description="Helical" evidence="8">
    <location>
        <begin position="76"/>
        <end position="98"/>
    </location>
</feature>
<dbReference type="PANTHER" id="PTHR12665">
    <property type="entry name" value="ORMDL PROTEINS"/>
    <property type="match status" value="1"/>
</dbReference>
<reference evidence="9" key="1">
    <citation type="submission" date="2016-12" db="EMBL/GenBank/DDBJ databases">
        <title>Mouse lemur reference genome and diversity panel.</title>
        <authorList>
            <person name="Harris R."/>
            <person name="Larsen P."/>
            <person name="Liu Y."/>
            <person name="Hughes D.S."/>
            <person name="Murali S."/>
            <person name="Raveendran M."/>
            <person name="Korchina V."/>
            <person name="Wang M."/>
            <person name="Jhangiani S."/>
            <person name="Bandaranaike D."/>
            <person name="Bellair M."/>
            <person name="Blankenburg K."/>
            <person name="Chao H."/>
            <person name="Dahdouli M."/>
            <person name="Dinh H."/>
            <person name="Doddapaneni H."/>
            <person name="English A."/>
            <person name="Firestine M."/>
            <person name="Gnanaolivu R."/>
            <person name="Gross S."/>
            <person name="Hernandez B."/>
            <person name="Javaid M."/>
            <person name="Jayaseelan J."/>
            <person name="Jones J."/>
            <person name="Khan Z."/>
            <person name="Kovar C."/>
            <person name="Kurapati P."/>
            <person name="Le B."/>
            <person name="Lee S."/>
            <person name="Li M."/>
            <person name="Mathew T."/>
            <person name="Narasimhan A."/>
            <person name="Ngo D."/>
            <person name="Nguyen L."/>
            <person name="Okwuonu G."/>
            <person name="Ongeri F."/>
            <person name="Osuji N."/>
            <person name="Pu L.-L."/>
            <person name="Puazo M."/>
            <person name="Quiroz J."/>
            <person name="Raj R."/>
            <person name="Rajbhandari K."/>
            <person name="Reid J.G."/>
            <person name="Santibanez J."/>
            <person name="Sexton D."/>
            <person name="Skinner E."/>
            <person name="Vee V."/>
            <person name="Weissenberger G."/>
            <person name="Wu Y."/>
            <person name="Xin Y."/>
            <person name="Han Y."/>
            <person name="Campbell C."/>
            <person name="Brown A."/>
            <person name="Sullivan B."/>
            <person name="Shelton J."/>
            <person name="Brown S."/>
            <person name="Dudchenko O."/>
            <person name="Machol I."/>
            <person name="Durand N."/>
            <person name="Shamim M."/>
            <person name="Lieberman A."/>
            <person name="Muzny D.M."/>
            <person name="Richards S."/>
            <person name="Yoder A."/>
            <person name="Worley K.C."/>
            <person name="Rogers J."/>
            <person name="Gibbs R.A."/>
        </authorList>
    </citation>
    <scope>NUCLEOTIDE SEQUENCE [LARGE SCALE GENOMIC DNA]</scope>
</reference>
<comment type="similarity">
    <text evidence="2">Belongs to the ORM family.</text>
</comment>
<evidence type="ECO:0000313" key="10">
    <source>
        <dbReference type="Proteomes" id="UP000694394"/>
    </source>
</evidence>
<evidence type="ECO:0000256" key="3">
    <source>
        <dbReference type="ARBA" id="ARBA00022692"/>
    </source>
</evidence>
<dbReference type="Pfam" id="PF04061">
    <property type="entry name" value="ORMDL"/>
    <property type="match status" value="2"/>
</dbReference>
<name>A0A8C5UUG7_MICMU</name>
<keyword evidence="10" id="KW-1185">Reference proteome</keyword>
<sequence>MNVGMAHSEVNPNTQVMNIWGIWLACIILVGLLHVVLLSIPFFSIPVVLTLTNVIHNLAMAWLLTHWEQMDYGLQFTFSLKFLSISPPIVLFLLVSFYTKYDDAHFLINTASLLSVLLPKLSQCHRVRVFGTNKYSGMGLGTAPQAWVKHWGYDILSFSILSSIS</sequence>
<dbReference type="GO" id="GO:0006665">
    <property type="term" value="P:sphingolipid metabolic process"/>
    <property type="evidence" value="ECO:0007669"/>
    <property type="project" value="UniProtKB-ARBA"/>
</dbReference>
<protein>
    <recommendedName>
        <fullName evidence="11">ORM1-like protein 3</fullName>
    </recommendedName>
</protein>
<evidence type="ECO:0000256" key="6">
    <source>
        <dbReference type="ARBA" id="ARBA00038646"/>
    </source>
</evidence>
<dbReference type="GeneTree" id="ENSGT00950000183178"/>
<dbReference type="GO" id="GO:0005789">
    <property type="term" value="C:endoplasmic reticulum membrane"/>
    <property type="evidence" value="ECO:0007669"/>
    <property type="project" value="InterPro"/>
</dbReference>
<evidence type="ECO:0000256" key="8">
    <source>
        <dbReference type="SAM" id="Phobius"/>
    </source>
</evidence>
<reference evidence="9" key="2">
    <citation type="submission" date="2025-08" db="UniProtKB">
        <authorList>
            <consortium name="Ensembl"/>
        </authorList>
    </citation>
    <scope>IDENTIFICATION</scope>
</reference>
<dbReference type="AlphaFoldDB" id="A0A8C5UUG7"/>
<dbReference type="InterPro" id="IPR007203">
    <property type="entry name" value="ORMDL"/>
</dbReference>
<dbReference type="Ensembl" id="ENSMICT00000008097.3">
    <property type="protein sequence ID" value="ENSMICP00000007377.2"/>
    <property type="gene ID" value="ENSMICG00000028484.2"/>
</dbReference>